<dbReference type="GO" id="GO:0005737">
    <property type="term" value="C:cytoplasm"/>
    <property type="evidence" value="ECO:0007669"/>
    <property type="project" value="TreeGrafter"/>
</dbReference>
<comment type="caution">
    <text evidence="3">The sequence shown here is derived from an EMBL/GenBank/DDBJ whole genome shotgun (WGS) entry which is preliminary data.</text>
</comment>
<protein>
    <submittedName>
        <fullName evidence="3">RomA</fullName>
    </submittedName>
</protein>
<sequence>MEDRLTIGADRVVQAPPARRTRRSGSIDGSPGRPQLPGSPTSRASMKNPDYDPSKPHHTLDGFRNRYPYASRDGDAWKWMRERRRLGLPKPPTADLSCVPPDLAAIHRPPAVPQLTWIGHETLLLQIDGLNVLTDPVFGERASPLPFAGPRRHQPPGLSLKQLPHIDLVLISHNHYDHLDRASVRALMRQPGGAPMFFVPLGIDRWFKRHVRGTRLSGEHANVRAFDWDDEARFGPFSVHFCAVQHWSARGLGDRNRTLWGSWALLHPQLRFWFSGDLGYSQDTRDIGARFGHFDVAAIAVGAYEPRWFMKTQHIDPTEAVQVMLEIGARHAVGIHWGTFPLTDEPLDQPIADLANALRERDIAAERFVLFRHGETRVWDAQAARLLPRAEQQKARPRVDSLAAQ</sequence>
<dbReference type="Pfam" id="PF12706">
    <property type="entry name" value="Lactamase_B_2"/>
    <property type="match status" value="1"/>
</dbReference>
<dbReference type="InterPro" id="IPR036866">
    <property type="entry name" value="RibonucZ/Hydroxyglut_hydro"/>
</dbReference>
<evidence type="ECO:0000259" key="2">
    <source>
        <dbReference type="Pfam" id="PF12706"/>
    </source>
</evidence>
<dbReference type="Gene3D" id="3.60.15.10">
    <property type="entry name" value="Ribonuclease Z/Hydroxyacylglutathione hydrolase-like"/>
    <property type="match status" value="1"/>
</dbReference>
<accession>A0AB33V859</accession>
<organism evidence="3 4">
    <name type="scientific">Ralstonia solanacearum (strain UW551)</name>
    <dbReference type="NCBI Taxonomy" id="342110"/>
    <lineage>
        <taxon>Bacteria</taxon>
        <taxon>Pseudomonadati</taxon>
        <taxon>Pseudomonadota</taxon>
        <taxon>Betaproteobacteria</taxon>
        <taxon>Burkholderiales</taxon>
        <taxon>Burkholderiaceae</taxon>
        <taxon>Ralstonia</taxon>
        <taxon>Ralstonia solanacearum species complex</taxon>
    </lineage>
</organism>
<gene>
    <name evidence="3" type="primary">romA</name>
    <name evidence="3" type="ORF">RRSL_00577</name>
</gene>
<dbReference type="EMBL" id="AAKL01000065">
    <property type="protein sequence ID" value="EAP71109.1"/>
    <property type="molecule type" value="Genomic_DNA"/>
</dbReference>
<proteinExistence type="predicted"/>
<evidence type="ECO:0000256" key="1">
    <source>
        <dbReference type="SAM" id="MobiDB-lite"/>
    </source>
</evidence>
<dbReference type="SUPFAM" id="SSF56281">
    <property type="entry name" value="Metallo-hydrolase/oxidoreductase"/>
    <property type="match status" value="1"/>
</dbReference>
<dbReference type="PANTHER" id="PTHR15032">
    <property type="entry name" value="N-ACYL-PHOSPHATIDYLETHANOLAMINE-HYDROLYZING PHOSPHOLIPASE D"/>
    <property type="match status" value="1"/>
</dbReference>
<feature type="domain" description="Metallo-beta-lactamase" evidence="2">
    <location>
        <begin position="131"/>
        <end position="337"/>
    </location>
</feature>
<feature type="region of interest" description="Disordered" evidence="1">
    <location>
        <begin position="1"/>
        <end position="66"/>
    </location>
</feature>
<reference evidence="3 4" key="1">
    <citation type="journal article" date="2006" name="Mol. Plant Microbe Interact.">
        <title>Identification of open reading frames unique to a select agent: Ralstonia solanacearum race 3 biovar 2.</title>
        <authorList>
            <person name="Gabriel D.W."/>
            <person name="Allen C."/>
            <person name="Schell M."/>
            <person name="Denny T.P."/>
            <person name="Greenberg J.T."/>
            <person name="Duan Y.P."/>
            <person name="Flores-Cruz Z."/>
            <person name="Huang Q."/>
            <person name="Clifford J.M."/>
            <person name="Presting G."/>
            <person name="Gonzalez E.T."/>
            <person name="Reddy J."/>
            <person name="Elphinstone J."/>
            <person name="Swanson J."/>
            <person name="Yao J."/>
            <person name="Mulholland V."/>
            <person name="Liu L."/>
            <person name="Farmerie W."/>
            <person name="Patnaikuni M."/>
            <person name="Balogh B."/>
            <person name="Norman D."/>
            <person name="Alvarez A."/>
            <person name="Castillo J.A."/>
            <person name="Jones J."/>
            <person name="Saddler G."/>
            <person name="Walunas T."/>
            <person name="Zhukov A."/>
            <person name="Mikhailova N."/>
        </authorList>
    </citation>
    <scope>NUCLEOTIDE SEQUENCE [LARGE SCALE GENOMIC DNA]</scope>
    <source>
        <strain evidence="3 4">UW551</strain>
    </source>
</reference>
<dbReference type="Proteomes" id="UP000005933">
    <property type="component" value="Unassembled WGS sequence"/>
</dbReference>
<dbReference type="InterPro" id="IPR001279">
    <property type="entry name" value="Metallo-B-lactamas"/>
</dbReference>
<feature type="compositionally biased region" description="Basic and acidic residues" evidence="1">
    <location>
        <begin position="49"/>
        <end position="64"/>
    </location>
</feature>
<evidence type="ECO:0000313" key="3">
    <source>
        <dbReference type="EMBL" id="EAP71109.1"/>
    </source>
</evidence>
<dbReference type="PANTHER" id="PTHR15032:SF4">
    <property type="entry name" value="N-ACYL-PHOSPHATIDYLETHANOLAMINE-HYDROLYZING PHOSPHOLIPASE D"/>
    <property type="match status" value="1"/>
</dbReference>
<dbReference type="AlphaFoldDB" id="A0AB33V859"/>
<evidence type="ECO:0000313" key="4">
    <source>
        <dbReference type="Proteomes" id="UP000005933"/>
    </source>
</evidence>
<name>A0AB33V859_RALSU</name>